<dbReference type="Proteomes" id="UP001187682">
    <property type="component" value="Unassembled WGS sequence"/>
</dbReference>
<dbReference type="EMBL" id="ONZQ02000005">
    <property type="protein sequence ID" value="SPO01441.1"/>
    <property type="molecule type" value="Genomic_DNA"/>
</dbReference>
<accession>A0AAE8SUW1</accession>
<keyword evidence="3" id="KW-1185">Reference proteome</keyword>
<gene>
    <name evidence="2" type="ORF">DNG_04114</name>
</gene>
<evidence type="ECO:0000256" key="1">
    <source>
        <dbReference type="SAM" id="MobiDB-lite"/>
    </source>
</evidence>
<name>A0AAE8SUW1_9PEZI</name>
<organism evidence="2 3">
    <name type="scientific">Cephalotrichum gorgonifer</name>
    <dbReference type="NCBI Taxonomy" id="2041049"/>
    <lineage>
        <taxon>Eukaryota</taxon>
        <taxon>Fungi</taxon>
        <taxon>Dikarya</taxon>
        <taxon>Ascomycota</taxon>
        <taxon>Pezizomycotina</taxon>
        <taxon>Sordariomycetes</taxon>
        <taxon>Hypocreomycetidae</taxon>
        <taxon>Microascales</taxon>
        <taxon>Microascaceae</taxon>
        <taxon>Cephalotrichum</taxon>
    </lineage>
</organism>
<sequence>MEGGTKAAESVQGEGPVNDASTSVTNDLAVGPQSSTTAQGPEIPRPYHDDFQTPGGPEPPCPGYSFHPPCFCKDLPVVGLATGSSGCLRAKHAHFYSAVDRETHHKIRPPTAHHATGCA</sequence>
<reference evidence="2" key="1">
    <citation type="submission" date="2018-03" db="EMBL/GenBank/DDBJ databases">
        <authorList>
            <person name="Guldener U."/>
        </authorList>
    </citation>
    <scope>NUCLEOTIDE SEQUENCE</scope>
</reference>
<feature type="region of interest" description="Disordered" evidence="1">
    <location>
        <begin position="1"/>
        <end position="59"/>
    </location>
</feature>
<dbReference type="AlphaFoldDB" id="A0AAE8SUW1"/>
<evidence type="ECO:0000313" key="2">
    <source>
        <dbReference type="EMBL" id="SPO01441.1"/>
    </source>
</evidence>
<comment type="caution">
    <text evidence="2">The sequence shown here is derived from an EMBL/GenBank/DDBJ whole genome shotgun (WGS) entry which is preliminary data.</text>
</comment>
<protein>
    <submittedName>
        <fullName evidence="2">Uncharacterized protein</fullName>
    </submittedName>
</protein>
<proteinExistence type="predicted"/>
<evidence type="ECO:0000313" key="3">
    <source>
        <dbReference type="Proteomes" id="UP001187682"/>
    </source>
</evidence>
<feature type="compositionally biased region" description="Polar residues" evidence="1">
    <location>
        <begin position="19"/>
        <end position="39"/>
    </location>
</feature>